<feature type="transmembrane region" description="Helical" evidence="6">
    <location>
        <begin position="84"/>
        <end position="102"/>
    </location>
</feature>
<dbReference type="PANTHER" id="PTHR30569:SF0">
    <property type="entry name" value="CYTOSINE PERMEASE"/>
    <property type="match status" value="1"/>
</dbReference>
<organism evidence="7 8">
    <name type="scientific">Sulfurospirillum diekertiae</name>
    <dbReference type="NCBI Taxonomy" id="1854492"/>
    <lineage>
        <taxon>Bacteria</taxon>
        <taxon>Pseudomonadati</taxon>
        <taxon>Campylobacterota</taxon>
        <taxon>Epsilonproteobacteria</taxon>
        <taxon>Campylobacterales</taxon>
        <taxon>Sulfurospirillaceae</taxon>
        <taxon>Sulfurospirillum</taxon>
    </lineage>
</organism>
<comment type="similarity">
    <text evidence="2">Belongs to the purine-cytosine permease (2.A.39) family.</text>
</comment>
<name>A0A1Y0HKC5_9BACT</name>
<evidence type="ECO:0000313" key="7">
    <source>
        <dbReference type="EMBL" id="ARU48561.1"/>
    </source>
</evidence>
<feature type="transmembrane region" description="Helical" evidence="6">
    <location>
        <begin position="147"/>
        <end position="167"/>
    </location>
</feature>
<evidence type="ECO:0000256" key="6">
    <source>
        <dbReference type="SAM" id="Phobius"/>
    </source>
</evidence>
<dbReference type="GO" id="GO:0005886">
    <property type="term" value="C:plasma membrane"/>
    <property type="evidence" value="ECO:0007669"/>
    <property type="project" value="TreeGrafter"/>
</dbReference>
<evidence type="ECO:0000256" key="4">
    <source>
        <dbReference type="ARBA" id="ARBA00022989"/>
    </source>
</evidence>
<keyword evidence="4 6" id="KW-1133">Transmembrane helix</keyword>
<evidence type="ECO:0000256" key="3">
    <source>
        <dbReference type="ARBA" id="ARBA00022692"/>
    </source>
</evidence>
<evidence type="ECO:0000313" key="8">
    <source>
        <dbReference type="Proteomes" id="UP000196005"/>
    </source>
</evidence>
<dbReference type="Gene3D" id="1.10.4160.10">
    <property type="entry name" value="Hydantoin permease"/>
    <property type="match status" value="1"/>
</dbReference>
<gene>
    <name evidence="7" type="ORF">Sdiek1_1397</name>
</gene>
<dbReference type="InterPro" id="IPR001248">
    <property type="entry name" value="Pur-cyt_permease"/>
</dbReference>
<keyword evidence="8" id="KW-1185">Reference proteome</keyword>
<comment type="subcellular location">
    <subcellularLocation>
        <location evidence="1">Membrane</location>
        <topology evidence="1">Multi-pass membrane protein</topology>
    </subcellularLocation>
</comment>
<protein>
    <submittedName>
        <fullName evidence="7">Cytosine permease</fullName>
    </submittedName>
</protein>
<sequence length="403" mass="43513">MMEEKTTLSGFGLFTLWFGAAVSMAEIFTGGLLAPLGFSEGLKAILLGHLIGGLILILGGYIGAKSKLPAIMSTRISFGRYGSYLFSLLNVLQLIGWTAVMIISGGRAANELGISLFGFDSINTWAIAIGVFIGLWIWLGKVGFQKLNVVAVVLLFALTLILCGVVFQEGSILHVKPTGEMSFGSALELSVIMPLSWLPLISDYTRFSKSKKSGLIGSFTGYFVGSSLMYAIGLAIALYAQDASVGTMMMALHLGFAALGIVLLSTITTTFLDAYSAGVTFTNIFPKMSERKIAFVMALLGLVVALMMPIEEYETFLYAIGSVFGPLFAILLSDYFIFKKMQIEPMLALHVGALIVWVIGVGLYYWMMTLDLPLGSTLPTMLATSIIFIITKKVMASWTLKSN</sequence>
<evidence type="ECO:0000256" key="1">
    <source>
        <dbReference type="ARBA" id="ARBA00004141"/>
    </source>
</evidence>
<feature type="transmembrane region" description="Helical" evidence="6">
    <location>
        <begin position="293"/>
        <end position="310"/>
    </location>
</feature>
<dbReference type="InterPro" id="IPR012732">
    <property type="entry name" value="Thia_CytX"/>
</dbReference>
<dbReference type="PANTHER" id="PTHR30569">
    <property type="entry name" value="CYTOSINE TRANSPORTER CODB"/>
    <property type="match status" value="1"/>
</dbReference>
<dbReference type="GO" id="GO:0015209">
    <property type="term" value="F:cytosine transmembrane transporter activity"/>
    <property type="evidence" value="ECO:0007669"/>
    <property type="project" value="InterPro"/>
</dbReference>
<proteinExistence type="inferred from homology"/>
<keyword evidence="5 6" id="KW-0472">Membrane</keyword>
<dbReference type="RefSeq" id="WP_087438505.1">
    <property type="nucleotide sequence ID" value="NZ_CP021416.1"/>
</dbReference>
<feature type="transmembrane region" description="Helical" evidence="6">
    <location>
        <begin position="372"/>
        <end position="391"/>
    </location>
</feature>
<accession>A0A1Y0HKC5</accession>
<keyword evidence="3 6" id="KW-0812">Transmembrane</keyword>
<feature type="transmembrane region" description="Helical" evidence="6">
    <location>
        <begin position="41"/>
        <end position="63"/>
    </location>
</feature>
<dbReference type="Proteomes" id="UP000196005">
    <property type="component" value="Chromosome"/>
</dbReference>
<dbReference type="AlphaFoldDB" id="A0A1Y0HKC5"/>
<reference evidence="8" key="1">
    <citation type="submission" date="2017-05" db="EMBL/GenBank/DDBJ databases">
        <title>Dechlorination kinetics govern the competition between two new strains of the genus Sulfurospirillum.</title>
        <authorList>
            <person name="Buttet G.F."/>
            <person name="Murray A.M."/>
            <person name="Goris T."/>
            <person name="Burion M."/>
            <person name="Lin B."/>
            <person name="Rolle M."/>
            <person name="Maillard J."/>
        </authorList>
    </citation>
    <scope>NUCLEOTIDE SEQUENCE [LARGE SCALE GENOMIC DNA]</scope>
    <source>
        <strain evidence="8">SL2-1</strain>
    </source>
</reference>
<feature type="transmembrane region" description="Helical" evidence="6">
    <location>
        <begin position="316"/>
        <end position="338"/>
    </location>
</feature>
<dbReference type="NCBIfam" id="TIGR02358">
    <property type="entry name" value="thia_cytX"/>
    <property type="match status" value="1"/>
</dbReference>
<evidence type="ECO:0000256" key="2">
    <source>
        <dbReference type="ARBA" id="ARBA00008974"/>
    </source>
</evidence>
<feature type="transmembrane region" description="Helical" evidence="6">
    <location>
        <begin position="252"/>
        <end position="272"/>
    </location>
</feature>
<feature type="transmembrane region" description="Helical" evidence="6">
    <location>
        <begin position="122"/>
        <end position="140"/>
    </location>
</feature>
<feature type="transmembrane region" description="Helical" evidence="6">
    <location>
        <begin position="187"/>
        <end position="207"/>
    </location>
</feature>
<dbReference type="KEGG" id="suls:Sdiek1_1397"/>
<evidence type="ECO:0000256" key="5">
    <source>
        <dbReference type="ARBA" id="ARBA00023136"/>
    </source>
</evidence>
<dbReference type="EMBL" id="CP021416">
    <property type="protein sequence ID" value="ARU48561.1"/>
    <property type="molecule type" value="Genomic_DNA"/>
</dbReference>
<feature type="transmembrane region" description="Helical" evidence="6">
    <location>
        <begin position="347"/>
        <end position="366"/>
    </location>
</feature>
<dbReference type="InterPro" id="IPR030191">
    <property type="entry name" value="CodB"/>
</dbReference>
<feature type="transmembrane region" description="Helical" evidence="6">
    <location>
        <begin position="219"/>
        <end position="240"/>
    </location>
</feature>
<dbReference type="Pfam" id="PF02133">
    <property type="entry name" value="Transp_cyt_pur"/>
    <property type="match status" value="1"/>
</dbReference>